<evidence type="ECO:0000256" key="3">
    <source>
        <dbReference type="ARBA" id="ARBA00022692"/>
    </source>
</evidence>
<feature type="domain" description="Palmitoyltransferase DHHC" evidence="12">
    <location>
        <begin position="99"/>
        <end position="236"/>
    </location>
</feature>
<keyword evidence="14" id="KW-1185">Reference proteome</keyword>
<keyword evidence="5 11" id="KW-0472">Membrane</keyword>
<dbReference type="InParanoid" id="A0A1Y1UTE0"/>
<dbReference type="RefSeq" id="XP_021874960.1">
    <property type="nucleotide sequence ID" value="XM_022013013.1"/>
</dbReference>
<feature type="transmembrane region" description="Helical" evidence="11">
    <location>
        <begin position="48"/>
        <end position="68"/>
    </location>
</feature>
<keyword evidence="7" id="KW-0449">Lipoprotein</keyword>
<evidence type="ECO:0000256" key="7">
    <source>
        <dbReference type="ARBA" id="ARBA00023288"/>
    </source>
</evidence>
<dbReference type="AlphaFoldDB" id="A0A1Y1UTE0"/>
<evidence type="ECO:0000313" key="13">
    <source>
        <dbReference type="EMBL" id="ORX41281.1"/>
    </source>
</evidence>
<dbReference type="GO" id="GO:0005783">
    <property type="term" value="C:endoplasmic reticulum"/>
    <property type="evidence" value="ECO:0007669"/>
    <property type="project" value="TreeGrafter"/>
</dbReference>
<feature type="transmembrane region" description="Helical" evidence="11">
    <location>
        <begin position="145"/>
        <end position="165"/>
    </location>
</feature>
<dbReference type="PROSITE" id="PS50216">
    <property type="entry name" value="DHHC"/>
    <property type="match status" value="1"/>
</dbReference>
<dbReference type="GO" id="GO:0019706">
    <property type="term" value="F:protein-cysteine S-palmitoyltransferase activity"/>
    <property type="evidence" value="ECO:0007669"/>
    <property type="project" value="UniProtKB-EC"/>
</dbReference>
<keyword evidence="8 11" id="KW-0012">Acyltransferase</keyword>
<dbReference type="EMBL" id="NBSH01000001">
    <property type="protein sequence ID" value="ORX41281.1"/>
    <property type="molecule type" value="Genomic_DNA"/>
</dbReference>
<dbReference type="InterPro" id="IPR001594">
    <property type="entry name" value="Palmitoyltrfase_DHHC"/>
</dbReference>
<keyword evidence="4 11" id="KW-1133">Transmembrane helix</keyword>
<feature type="transmembrane region" description="Helical" evidence="11">
    <location>
        <begin position="20"/>
        <end position="36"/>
    </location>
</feature>
<evidence type="ECO:0000256" key="2">
    <source>
        <dbReference type="ARBA" id="ARBA00022679"/>
    </source>
</evidence>
<dbReference type="InterPro" id="IPR039859">
    <property type="entry name" value="PFA4/ZDH16/20/ERF2-like"/>
</dbReference>
<accession>A0A1Y1UTE0</accession>
<evidence type="ECO:0000256" key="4">
    <source>
        <dbReference type="ARBA" id="ARBA00022989"/>
    </source>
</evidence>
<feature type="transmembrane region" description="Helical" evidence="11">
    <location>
        <begin position="200"/>
        <end position="221"/>
    </location>
</feature>
<dbReference type="GeneID" id="33554821"/>
<protein>
    <recommendedName>
        <fullName evidence="11">Palmitoyltransferase</fullName>
        <ecNumber evidence="11">2.3.1.225</ecNumber>
    </recommendedName>
</protein>
<dbReference type="EC" id="2.3.1.225" evidence="11"/>
<evidence type="ECO:0000256" key="8">
    <source>
        <dbReference type="ARBA" id="ARBA00023315"/>
    </source>
</evidence>
<evidence type="ECO:0000256" key="5">
    <source>
        <dbReference type="ARBA" id="ARBA00023136"/>
    </source>
</evidence>
<dbReference type="Pfam" id="PF01529">
    <property type="entry name" value="DHHC"/>
    <property type="match status" value="1"/>
</dbReference>
<evidence type="ECO:0000256" key="11">
    <source>
        <dbReference type="RuleBase" id="RU079119"/>
    </source>
</evidence>
<evidence type="ECO:0000256" key="6">
    <source>
        <dbReference type="ARBA" id="ARBA00023139"/>
    </source>
</evidence>
<comment type="catalytic activity">
    <reaction evidence="10 11">
        <text>L-cysteinyl-[protein] + hexadecanoyl-CoA = S-hexadecanoyl-L-cysteinyl-[protein] + CoA</text>
        <dbReference type="Rhea" id="RHEA:36683"/>
        <dbReference type="Rhea" id="RHEA-COMP:10131"/>
        <dbReference type="Rhea" id="RHEA-COMP:11032"/>
        <dbReference type="ChEBI" id="CHEBI:29950"/>
        <dbReference type="ChEBI" id="CHEBI:57287"/>
        <dbReference type="ChEBI" id="CHEBI:57379"/>
        <dbReference type="ChEBI" id="CHEBI:74151"/>
        <dbReference type="EC" id="2.3.1.225"/>
    </reaction>
</comment>
<comment type="subcellular location">
    <subcellularLocation>
        <location evidence="1">Membrane</location>
        <topology evidence="1">Multi-pass membrane protein</topology>
    </subcellularLocation>
</comment>
<reference evidence="13 14" key="1">
    <citation type="submission" date="2017-03" db="EMBL/GenBank/DDBJ databases">
        <title>Widespread Adenine N6-methylation of Active Genes in Fungi.</title>
        <authorList>
            <consortium name="DOE Joint Genome Institute"/>
            <person name="Mondo S.J."/>
            <person name="Dannebaum R.O."/>
            <person name="Kuo R.C."/>
            <person name="Louie K.B."/>
            <person name="Bewick A.J."/>
            <person name="Labutti K."/>
            <person name="Haridas S."/>
            <person name="Kuo A."/>
            <person name="Salamov A."/>
            <person name="Ahrendt S.R."/>
            <person name="Lau R."/>
            <person name="Bowen B.P."/>
            <person name="Lipzen A."/>
            <person name="Sullivan W."/>
            <person name="Andreopoulos W.B."/>
            <person name="Clum A."/>
            <person name="Lindquist E."/>
            <person name="Daum C."/>
            <person name="Northen T.R."/>
            <person name="Ramamoorthy G."/>
            <person name="Schmitz R.J."/>
            <person name="Gryganskyi A."/>
            <person name="Culley D."/>
            <person name="Magnuson J."/>
            <person name="James T.Y."/>
            <person name="O'Malley M.A."/>
            <person name="Stajich J.E."/>
            <person name="Spatafora J.W."/>
            <person name="Visel A."/>
            <person name="Grigoriev I.V."/>
        </authorList>
    </citation>
    <scope>NUCLEOTIDE SEQUENCE [LARGE SCALE GENOMIC DNA]</scope>
    <source>
        <strain evidence="13 14">NRRL Y-17943</strain>
    </source>
</reference>
<evidence type="ECO:0000313" key="14">
    <source>
        <dbReference type="Proteomes" id="UP000193218"/>
    </source>
</evidence>
<name>A0A1Y1UTE0_9TREE</name>
<gene>
    <name evidence="13" type="ORF">BD324DRAFT_54688</name>
</gene>
<dbReference type="GO" id="GO:0016020">
    <property type="term" value="C:membrane"/>
    <property type="evidence" value="ECO:0007669"/>
    <property type="project" value="UniProtKB-SubCell"/>
</dbReference>
<dbReference type="PANTHER" id="PTHR22883">
    <property type="entry name" value="ZINC FINGER DHHC DOMAIN CONTAINING PROTEIN"/>
    <property type="match status" value="1"/>
</dbReference>
<keyword evidence="2 11" id="KW-0808">Transferase</keyword>
<evidence type="ECO:0000256" key="1">
    <source>
        <dbReference type="ARBA" id="ARBA00004141"/>
    </source>
</evidence>
<organism evidence="13 14">
    <name type="scientific">Kockovaella imperatae</name>
    <dbReference type="NCBI Taxonomy" id="4999"/>
    <lineage>
        <taxon>Eukaryota</taxon>
        <taxon>Fungi</taxon>
        <taxon>Dikarya</taxon>
        <taxon>Basidiomycota</taxon>
        <taxon>Agaricomycotina</taxon>
        <taxon>Tremellomycetes</taxon>
        <taxon>Tremellales</taxon>
        <taxon>Cuniculitremaceae</taxon>
        <taxon>Kockovaella</taxon>
    </lineage>
</organism>
<evidence type="ECO:0000256" key="10">
    <source>
        <dbReference type="ARBA" id="ARBA00048048"/>
    </source>
</evidence>
<dbReference type="OrthoDB" id="6781668at2759"/>
<comment type="caution">
    <text evidence="13">The sequence shown here is derived from an EMBL/GenBank/DDBJ whole genome shotgun (WGS) entry which is preliminary data.</text>
</comment>
<keyword evidence="3 11" id="KW-0812">Transmembrane</keyword>
<comment type="similarity">
    <text evidence="9">Belongs to the DHHC palmitoyltransferase family. PFA5 subfamily.</text>
</comment>
<comment type="domain">
    <text evidence="11">The DHHC domain is required for palmitoyltransferase activity.</text>
</comment>
<evidence type="ECO:0000259" key="12">
    <source>
        <dbReference type="Pfam" id="PF01529"/>
    </source>
</evidence>
<evidence type="ECO:0000256" key="9">
    <source>
        <dbReference type="ARBA" id="ARBA00038298"/>
    </source>
</evidence>
<dbReference type="GO" id="GO:0005794">
    <property type="term" value="C:Golgi apparatus"/>
    <property type="evidence" value="ECO:0007669"/>
    <property type="project" value="TreeGrafter"/>
</dbReference>
<sequence length="417" mass="45469">MRLLLSHRAEDNPISSSPHFAAIITASLVWVFYAWATRLLRGTPGHAFTNLAFLVCALLCSASFYKAIRTDPGFVPKPSGGSDVKMMLEDLVDAGRLNGTNFCISCMTKKPLRSKHCRVCKRCTARYDHHCPWIWNCVGFRNHRYFLSFVLFLIAGIILFDRLTIDYVLENAPAYSPSPSPGLTVCDLSETLCRAGSYDAFLSAVAFWATLQLTWTLILGVSQLWQVSRQMTTLEVSNLGRYGYMGGRGGQSLRDQSGAMRQAAAVGAGVGPMGASENAPPESGIAGPDGNLIAARGPAKHSHGPHGHAHSHGSFPVRCCGALWKGISGPMMQVLGLDRFTKGKALGGMRKAGRDQNPFDMGIIQNCSDFWLHPNDIDYTQVYEIPAEGWKSYRRRAKMSTGVGAKGAYEPVSGEEV</sequence>
<keyword evidence="6" id="KW-0564">Palmitate</keyword>
<dbReference type="PANTHER" id="PTHR22883:SF23">
    <property type="entry name" value="PALMITOYLTRANSFERASE ZDHHC6"/>
    <property type="match status" value="1"/>
</dbReference>
<proteinExistence type="inferred from homology"/>
<dbReference type="Proteomes" id="UP000193218">
    <property type="component" value="Unassembled WGS sequence"/>
</dbReference>
<dbReference type="GO" id="GO:0006612">
    <property type="term" value="P:protein targeting to membrane"/>
    <property type="evidence" value="ECO:0007669"/>
    <property type="project" value="TreeGrafter"/>
</dbReference>